<sequence>MLYPYSHDISSHPHRHSGLLSLRCVISLPAAALGYHSFIAIPGVHCLRFYATQEPLEEILDNYRSNGSSSFNRLKDRRFSGPAAPSELPESEDRIKKHPPLRLDMNPFGEGWMQHGQYASTSSGSSSTLYGFLPGQQYGYVQPAPTAVSAVSAPELIRYTFVPTSAEGSIHNSIVTSSNARRSKDGQIKPAFRITTNSLAHGYSVVQSGSYENVAYVEWLARGSPMVDIYGIVSKRSGAAWLPLSSQKNFRRMSARQRSFRWIPDEHHINLCSDSTTPHFLGRVVQTPQGTAVDLTPAALEMGLLEVTIVATLVLLSGRNIE</sequence>
<dbReference type="Proteomes" id="UP000815677">
    <property type="component" value="Unassembled WGS sequence"/>
</dbReference>
<accession>A0ABQ0LVU1</accession>
<proteinExistence type="predicted"/>
<protein>
    <submittedName>
        <fullName evidence="2">Uncharacterized protein</fullName>
    </submittedName>
</protein>
<evidence type="ECO:0000313" key="2">
    <source>
        <dbReference type="EMBL" id="GAT55195.1"/>
    </source>
</evidence>
<feature type="region of interest" description="Disordered" evidence="1">
    <location>
        <begin position="74"/>
        <end position="100"/>
    </location>
</feature>
<keyword evidence="3" id="KW-1185">Reference proteome</keyword>
<evidence type="ECO:0000313" key="3">
    <source>
        <dbReference type="Proteomes" id="UP000815677"/>
    </source>
</evidence>
<name>A0ABQ0LVU1_MYCCL</name>
<organism evidence="2 3">
    <name type="scientific">Mycena chlorophos</name>
    <name type="common">Agaric fungus</name>
    <name type="synonym">Agaricus chlorophos</name>
    <dbReference type="NCBI Taxonomy" id="658473"/>
    <lineage>
        <taxon>Eukaryota</taxon>
        <taxon>Fungi</taxon>
        <taxon>Dikarya</taxon>
        <taxon>Basidiomycota</taxon>
        <taxon>Agaricomycotina</taxon>
        <taxon>Agaricomycetes</taxon>
        <taxon>Agaricomycetidae</taxon>
        <taxon>Agaricales</taxon>
        <taxon>Marasmiineae</taxon>
        <taxon>Mycenaceae</taxon>
        <taxon>Mycena</taxon>
    </lineage>
</organism>
<dbReference type="EMBL" id="DF848931">
    <property type="protein sequence ID" value="GAT55195.1"/>
    <property type="molecule type" value="Genomic_DNA"/>
</dbReference>
<evidence type="ECO:0000256" key="1">
    <source>
        <dbReference type="SAM" id="MobiDB-lite"/>
    </source>
</evidence>
<gene>
    <name evidence="2" type="ORF">MCHLO_11989</name>
</gene>
<reference evidence="2" key="1">
    <citation type="submission" date="2014-09" db="EMBL/GenBank/DDBJ databases">
        <title>Genome sequence of the luminous mushroom Mycena chlorophos for searching fungal bioluminescence genes.</title>
        <authorList>
            <person name="Tanaka Y."/>
            <person name="Kasuga D."/>
            <person name="Oba Y."/>
            <person name="Hase S."/>
            <person name="Sato K."/>
            <person name="Oba Y."/>
            <person name="Sakakibara Y."/>
        </authorList>
    </citation>
    <scope>NUCLEOTIDE SEQUENCE</scope>
</reference>